<dbReference type="EMBL" id="PGCJ01000141">
    <property type="protein sequence ID" value="PLW44013.1"/>
    <property type="molecule type" value="Genomic_DNA"/>
</dbReference>
<evidence type="ECO:0000313" key="2">
    <source>
        <dbReference type="EMBL" id="PLW44013.1"/>
    </source>
</evidence>
<sequence>MPQPPADTPVNPTFQPPASHDNTPAAKDGEIPNAMQPEEMKRLYDCYTEQKLQIEKTLTLHQSNHLPQLKGLMKATLKGLVIYLQKLEDWMKVQPRGNDLGSNDIIDLTLEDSDIQVIIPLANSSQSQAKGNDQNQESKKRKQEAKGSVNKPGANMFAGIKIHKKQKAAAKAAEKVAEKGQSTGQATSPLTSKSTTMKANTPVLPSTHPSQPVPTQVCDAPGSQSTPTDKPVTAQEINSVSKSGD</sequence>
<name>A0A2N5V1Z7_9BASI</name>
<gene>
    <name evidence="2" type="ORF">PCANC_08542</name>
</gene>
<evidence type="ECO:0000313" key="3">
    <source>
        <dbReference type="Proteomes" id="UP000235388"/>
    </source>
</evidence>
<feature type="region of interest" description="Disordered" evidence="1">
    <location>
        <begin position="121"/>
        <end position="155"/>
    </location>
</feature>
<feature type="compositionally biased region" description="Polar residues" evidence="1">
    <location>
        <begin position="182"/>
        <end position="214"/>
    </location>
</feature>
<feature type="region of interest" description="Disordered" evidence="1">
    <location>
        <begin position="1"/>
        <end position="34"/>
    </location>
</feature>
<organism evidence="2 3">
    <name type="scientific">Puccinia coronata f. sp. avenae</name>
    <dbReference type="NCBI Taxonomy" id="200324"/>
    <lineage>
        <taxon>Eukaryota</taxon>
        <taxon>Fungi</taxon>
        <taxon>Dikarya</taxon>
        <taxon>Basidiomycota</taxon>
        <taxon>Pucciniomycotina</taxon>
        <taxon>Pucciniomycetes</taxon>
        <taxon>Pucciniales</taxon>
        <taxon>Pucciniaceae</taxon>
        <taxon>Puccinia</taxon>
    </lineage>
</organism>
<comment type="caution">
    <text evidence="2">The sequence shown here is derived from an EMBL/GenBank/DDBJ whole genome shotgun (WGS) entry which is preliminary data.</text>
</comment>
<dbReference type="AlphaFoldDB" id="A0A2N5V1Z7"/>
<feature type="compositionally biased region" description="Polar residues" evidence="1">
    <location>
        <begin position="122"/>
        <end position="135"/>
    </location>
</feature>
<keyword evidence="3" id="KW-1185">Reference proteome</keyword>
<reference evidence="2 3" key="1">
    <citation type="submission" date="2017-11" db="EMBL/GenBank/DDBJ databases">
        <title>De novo assembly and phasing of dikaryotic genomes from two isolates of Puccinia coronata f. sp. avenae, the causal agent of oat crown rust.</title>
        <authorList>
            <person name="Miller M.E."/>
            <person name="Zhang Y."/>
            <person name="Omidvar V."/>
            <person name="Sperschneider J."/>
            <person name="Schwessinger B."/>
            <person name="Raley C."/>
            <person name="Palmer J.M."/>
            <person name="Garnica D."/>
            <person name="Upadhyaya N."/>
            <person name="Rathjen J."/>
            <person name="Taylor J.M."/>
            <person name="Park R.F."/>
            <person name="Dodds P.N."/>
            <person name="Hirsch C.D."/>
            <person name="Kianian S.F."/>
            <person name="Figueroa M."/>
        </authorList>
    </citation>
    <scope>NUCLEOTIDE SEQUENCE [LARGE SCALE GENOMIC DNA]</scope>
    <source>
        <strain evidence="2">12NC29</strain>
    </source>
</reference>
<feature type="compositionally biased region" description="Polar residues" evidence="1">
    <location>
        <begin position="235"/>
        <end position="245"/>
    </location>
</feature>
<accession>A0A2N5V1Z7</accession>
<protein>
    <submittedName>
        <fullName evidence="2">Uncharacterized protein</fullName>
    </submittedName>
</protein>
<feature type="region of interest" description="Disordered" evidence="1">
    <location>
        <begin position="169"/>
        <end position="245"/>
    </location>
</feature>
<proteinExistence type="predicted"/>
<evidence type="ECO:0000256" key="1">
    <source>
        <dbReference type="SAM" id="MobiDB-lite"/>
    </source>
</evidence>
<dbReference type="Proteomes" id="UP000235388">
    <property type="component" value="Unassembled WGS sequence"/>
</dbReference>